<accession>A0A413EX32</accession>
<protein>
    <submittedName>
        <fullName evidence="3">DUF4038 domain-containing protein</fullName>
    </submittedName>
</protein>
<dbReference type="PANTHER" id="PTHR37836:SF3">
    <property type="entry name" value="ENDOGLUCANASE"/>
    <property type="match status" value="1"/>
</dbReference>
<dbReference type="AlphaFoldDB" id="A0A413EX32"/>
<dbReference type="Proteomes" id="UP000286031">
    <property type="component" value="Unassembled WGS sequence"/>
</dbReference>
<name>A0A413EX32_BACOV</name>
<dbReference type="Pfam" id="PF12904">
    <property type="entry name" value="Collagen_bind_2"/>
    <property type="match status" value="1"/>
</dbReference>
<dbReference type="SUPFAM" id="SSF51445">
    <property type="entry name" value="(Trans)glycosidases"/>
    <property type="match status" value="1"/>
</dbReference>
<evidence type="ECO:0000313" key="4">
    <source>
        <dbReference type="Proteomes" id="UP000286031"/>
    </source>
</evidence>
<dbReference type="PANTHER" id="PTHR37836">
    <property type="entry name" value="LMO1036 PROTEIN"/>
    <property type="match status" value="1"/>
</dbReference>
<evidence type="ECO:0000313" key="3">
    <source>
        <dbReference type="EMBL" id="RGX12467.1"/>
    </source>
</evidence>
<proteinExistence type="predicted"/>
<sequence length="450" mass="52279">MKRLLLTYLLLASFMIMAFPAVSDWGNMIPFSHGDLEVDCSKRYLQHEDGTPFLYLGDTAWEMFARLSGEEAERYLENRRLKGFTVIQSVILTELDDFSTISGTPLLTDEANITLSTDYLDHVDYILQMAASKGLYVALLPTWGDKVDKQWGRGPELFNVKNAREYGRFLGARYVSYPNIIWVIGGDRSGGEKNKDIWKAMAEGIREKDSRHLMTYHPHGEHSSSMWFHNETWLDFNMFQSGHCQESYEIYRRLLLPDLFLEPRKPVMDGEPRYEDIPRNFRPKDGRFMAYDVRKSLYQSMLSGACGYTYGCNNVWQMYTAKYIPMCEARIPWYDSLDLEGAGQLIYFRRLWNMFSFKNGKTFFGMISSVKDGVDEAVAFGGNDYLVCYFPESGRWKLNLKDWKADCYSLRWMNPRNGLIFEGGIDSRVSLEINTPDNSEKEDWVLILEK</sequence>
<dbReference type="InterPro" id="IPR024749">
    <property type="entry name" value="Collagen-bd_put"/>
</dbReference>
<dbReference type="RefSeq" id="WP_117512171.1">
    <property type="nucleotide sequence ID" value="NZ_JAQCPI010000002.1"/>
</dbReference>
<feature type="domain" description="Putative collagen-binding" evidence="1">
    <location>
        <begin position="373"/>
        <end position="449"/>
    </location>
</feature>
<comment type="caution">
    <text evidence="3">The sequence shown here is derived from an EMBL/GenBank/DDBJ whole genome shotgun (WGS) entry which is preliminary data.</text>
</comment>
<dbReference type="InterPro" id="IPR025277">
    <property type="entry name" value="Apiosidase-like_cat_dom"/>
</dbReference>
<evidence type="ECO:0000259" key="1">
    <source>
        <dbReference type="Pfam" id="PF12904"/>
    </source>
</evidence>
<evidence type="ECO:0000259" key="2">
    <source>
        <dbReference type="Pfam" id="PF13204"/>
    </source>
</evidence>
<dbReference type="Pfam" id="PF13204">
    <property type="entry name" value="Apiosidase"/>
    <property type="match status" value="1"/>
</dbReference>
<organism evidence="3 4">
    <name type="scientific">Bacteroides ovatus</name>
    <dbReference type="NCBI Taxonomy" id="28116"/>
    <lineage>
        <taxon>Bacteria</taxon>
        <taxon>Pseudomonadati</taxon>
        <taxon>Bacteroidota</taxon>
        <taxon>Bacteroidia</taxon>
        <taxon>Bacteroidales</taxon>
        <taxon>Bacteroidaceae</taxon>
        <taxon>Bacteroides</taxon>
    </lineage>
</organism>
<dbReference type="Gene3D" id="3.20.20.80">
    <property type="entry name" value="Glycosidases"/>
    <property type="match status" value="1"/>
</dbReference>
<gene>
    <name evidence="3" type="ORF">DWV35_04050</name>
</gene>
<reference evidence="3 4" key="1">
    <citation type="submission" date="2018-08" db="EMBL/GenBank/DDBJ databases">
        <title>A genome reference for cultivated species of the human gut microbiota.</title>
        <authorList>
            <person name="Zou Y."/>
            <person name="Xue W."/>
            <person name="Luo G."/>
        </authorList>
    </citation>
    <scope>NUCLEOTIDE SEQUENCE [LARGE SCALE GENOMIC DNA]</scope>
    <source>
        <strain evidence="3 4">AF04-46</strain>
    </source>
</reference>
<dbReference type="EMBL" id="QSBI01000003">
    <property type="protein sequence ID" value="RGX12467.1"/>
    <property type="molecule type" value="Genomic_DNA"/>
</dbReference>
<feature type="domain" description="Apiosidase-like catalytic" evidence="2">
    <location>
        <begin position="42"/>
        <end position="357"/>
    </location>
</feature>
<dbReference type="InterPro" id="IPR017853">
    <property type="entry name" value="GH"/>
</dbReference>